<organism evidence="4">
    <name type="scientific">Streptomyces sp. R28</name>
    <dbReference type="NCBI Taxonomy" id="3238628"/>
    <lineage>
        <taxon>Bacteria</taxon>
        <taxon>Bacillati</taxon>
        <taxon>Actinomycetota</taxon>
        <taxon>Actinomycetes</taxon>
        <taxon>Kitasatosporales</taxon>
        <taxon>Streptomycetaceae</taxon>
        <taxon>Streptomyces</taxon>
    </lineage>
</organism>
<name>A0AB39Q912_9ACTN</name>
<feature type="region of interest" description="Disordered" evidence="1">
    <location>
        <begin position="285"/>
        <end position="307"/>
    </location>
</feature>
<dbReference type="SUPFAM" id="SSF52129">
    <property type="entry name" value="Caspase-like"/>
    <property type="match status" value="1"/>
</dbReference>
<dbReference type="PANTHER" id="PTHR22576">
    <property type="entry name" value="MUCOSA ASSOCIATED LYMPHOID TISSUE LYMPHOMA TRANSLOCATION PROTEIN 1/PARACASPASE"/>
    <property type="match status" value="1"/>
</dbReference>
<dbReference type="InterPro" id="IPR052039">
    <property type="entry name" value="Caspase-related_regulators"/>
</dbReference>
<dbReference type="InterPro" id="IPR011600">
    <property type="entry name" value="Pept_C14_caspase"/>
</dbReference>
<dbReference type="RefSeq" id="WP_369173509.1">
    <property type="nucleotide sequence ID" value="NZ_CP163439.1"/>
</dbReference>
<feature type="domain" description="Peptidase C14 caspase" evidence="3">
    <location>
        <begin position="7"/>
        <end position="209"/>
    </location>
</feature>
<dbReference type="EMBL" id="CP163439">
    <property type="protein sequence ID" value="XDQ38797.1"/>
    <property type="molecule type" value="Genomic_DNA"/>
</dbReference>
<gene>
    <name evidence="4" type="ORF">AB5J49_38610</name>
</gene>
<evidence type="ECO:0000256" key="2">
    <source>
        <dbReference type="SAM" id="Phobius"/>
    </source>
</evidence>
<dbReference type="InterPro" id="IPR029030">
    <property type="entry name" value="Caspase-like_dom_sf"/>
</dbReference>
<dbReference type="Pfam" id="PF00656">
    <property type="entry name" value="Peptidase_C14"/>
    <property type="match status" value="1"/>
</dbReference>
<sequence length="524" mass="57040">MAEPRYRALLIGNATFPRDPHGLTDLKGPLVDVEVLRQVLTDREVGLFDPKDVEKLPDRGVQELRERIDDFYSSADREDVLLLYYSGHGELDIQGTLYLCAKDTKSGSLRSTALSALEINNMINSSAAATTIIVLDCCYSGAFKGGRSAPLAAGKGRYVLTSNRSTQVTPDAREGEASPFTRLLVRGLRHAPAERYLTVTELYKHVHIWMTASGPTVTPQLRIAGEGTVIISRRNPGIEVGKPAAAGSSTEARAALLTRMAVAMRAVVAKPEVLTRALSTQRVLRSPQSSAKASAHTRPLPNPTGPFAAEWTGEEQLSTYTARPDLFSVWLWAMGMSFASAGLIYFPYRTGLIRAGSETDTPWFLLLLFGILIAILALLVIVAAITDAFGVVRHAGMLKKKAGWALHVSPQGIVTHSVAGRHEFAWDRIQRVVIEEIQGSPPLRYTGVHIDLAPGAARSTMMRPAGWIYPQPGTVRLRPSGRIPICVLGPMTERQRTDLMEALASYGGQRWVPSVSFASLPVDP</sequence>
<keyword evidence="2" id="KW-0812">Transmembrane</keyword>
<dbReference type="NCBIfam" id="NF047832">
    <property type="entry name" value="caspase_w_EACC1"/>
    <property type="match status" value="1"/>
</dbReference>
<keyword evidence="2" id="KW-0472">Membrane</keyword>
<reference evidence="4" key="1">
    <citation type="submission" date="2024-07" db="EMBL/GenBank/DDBJ databases">
        <authorList>
            <person name="Yu S.T."/>
        </authorList>
    </citation>
    <scope>NUCLEOTIDE SEQUENCE</scope>
    <source>
        <strain evidence="4">R28</strain>
    </source>
</reference>
<evidence type="ECO:0000313" key="4">
    <source>
        <dbReference type="EMBL" id="XDQ38797.1"/>
    </source>
</evidence>
<evidence type="ECO:0000256" key="1">
    <source>
        <dbReference type="SAM" id="MobiDB-lite"/>
    </source>
</evidence>
<dbReference type="GO" id="GO:0004197">
    <property type="term" value="F:cysteine-type endopeptidase activity"/>
    <property type="evidence" value="ECO:0007669"/>
    <property type="project" value="InterPro"/>
</dbReference>
<keyword evidence="2" id="KW-1133">Transmembrane helix</keyword>
<dbReference type="PANTHER" id="PTHR22576:SF37">
    <property type="entry name" value="MUCOSA-ASSOCIATED LYMPHOID TISSUE LYMPHOMA TRANSLOCATION PROTEIN 1"/>
    <property type="match status" value="1"/>
</dbReference>
<feature type="transmembrane region" description="Helical" evidence="2">
    <location>
        <begin position="363"/>
        <end position="392"/>
    </location>
</feature>
<evidence type="ECO:0000259" key="3">
    <source>
        <dbReference type="Pfam" id="PF00656"/>
    </source>
</evidence>
<accession>A0AB39Q912</accession>
<dbReference type="GO" id="GO:0006508">
    <property type="term" value="P:proteolysis"/>
    <property type="evidence" value="ECO:0007669"/>
    <property type="project" value="InterPro"/>
</dbReference>
<feature type="transmembrane region" description="Helical" evidence="2">
    <location>
        <begin position="329"/>
        <end position="348"/>
    </location>
</feature>
<dbReference type="Gene3D" id="3.40.50.1460">
    <property type="match status" value="1"/>
</dbReference>
<protein>
    <submittedName>
        <fullName evidence="4">Caspase domain-containing protein</fullName>
    </submittedName>
</protein>
<dbReference type="AlphaFoldDB" id="A0AB39Q912"/>
<proteinExistence type="predicted"/>